<name>A0A841HEH8_9GAMM</name>
<feature type="transmembrane region" description="Helical" evidence="6">
    <location>
        <begin position="240"/>
        <end position="257"/>
    </location>
</feature>
<feature type="transmembrane region" description="Helical" evidence="6">
    <location>
        <begin position="298"/>
        <end position="318"/>
    </location>
</feature>
<keyword evidence="2" id="KW-1003">Cell membrane</keyword>
<dbReference type="AlphaFoldDB" id="A0A841HEH8"/>
<evidence type="ECO:0000313" key="8">
    <source>
        <dbReference type="Proteomes" id="UP000588068"/>
    </source>
</evidence>
<gene>
    <name evidence="7" type="ORF">HNQ60_000103</name>
</gene>
<comment type="caution">
    <text evidence="7">The sequence shown here is derived from an EMBL/GenBank/DDBJ whole genome shotgun (WGS) entry which is preliminary data.</text>
</comment>
<organism evidence="7 8">
    <name type="scientific">Povalibacter uvarum</name>
    <dbReference type="NCBI Taxonomy" id="732238"/>
    <lineage>
        <taxon>Bacteria</taxon>
        <taxon>Pseudomonadati</taxon>
        <taxon>Pseudomonadota</taxon>
        <taxon>Gammaproteobacteria</taxon>
        <taxon>Steroidobacterales</taxon>
        <taxon>Steroidobacteraceae</taxon>
        <taxon>Povalibacter</taxon>
    </lineage>
</organism>
<protein>
    <submittedName>
        <fullName evidence="7">O-antigen/teichoic acid export membrane protein</fullName>
    </submittedName>
</protein>
<comment type="subcellular location">
    <subcellularLocation>
        <location evidence="1">Cell membrane</location>
        <topology evidence="1">Multi-pass membrane protein</topology>
    </subcellularLocation>
</comment>
<feature type="transmembrane region" description="Helical" evidence="6">
    <location>
        <begin position="12"/>
        <end position="33"/>
    </location>
</feature>
<dbReference type="RefSeq" id="WP_184329069.1">
    <property type="nucleotide sequence ID" value="NZ_JACHHZ010000001.1"/>
</dbReference>
<reference evidence="7 8" key="1">
    <citation type="submission" date="2020-08" db="EMBL/GenBank/DDBJ databases">
        <title>Genomic Encyclopedia of Type Strains, Phase IV (KMG-IV): sequencing the most valuable type-strain genomes for metagenomic binning, comparative biology and taxonomic classification.</title>
        <authorList>
            <person name="Goeker M."/>
        </authorList>
    </citation>
    <scope>NUCLEOTIDE SEQUENCE [LARGE SCALE GENOMIC DNA]</scope>
    <source>
        <strain evidence="7 8">DSM 26723</strain>
    </source>
</reference>
<dbReference type="EMBL" id="JACHHZ010000001">
    <property type="protein sequence ID" value="MBB6091257.1"/>
    <property type="molecule type" value="Genomic_DNA"/>
</dbReference>
<feature type="transmembrane region" description="Helical" evidence="6">
    <location>
        <begin position="112"/>
        <end position="136"/>
    </location>
</feature>
<proteinExistence type="predicted"/>
<feature type="transmembrane region" description="Helical" evidence="6">
    <location>
        <begin position="393"/>
        <end position="411"/>
    </location>
</feature>
<sequence>MNRALVRNVASAFLDRGFIIVAQMAAMALIVRFLPREDYGVMGVVAGFTALVQILNLSIESIILRDHRLYGTDAPRFLLNFMAFNCMKALPMAAAGMVLAWTLPGVYGQPGFLWAVLSLTVITIAECLISPLAVYASARYQQYLVTRVNVLRYSVNLILLTGLLWKPTLQYLFIKDLMVSVVVVAVWAFLARPALNLSFAGTSLRKDVDPRFILRTLGGYSIWVHLVSVGTAIIYRIDALVLSFFAPLSVVGSYSVAKNAANVANVAPAIFGYQNSVALSHARDRTEAFRLTDGFLRLSAYVGFATLIGFLALGIPYLKAVTGDPSVTEIFTWMLCIVSGLVLVKTVASPLVAYINVSGDVRALFVRVMLPLLAIAATCYCVTAKFLGPFGLAIGNFVVALAWLGLLLLEVRRYGYRISRLSGWAGDLQRLRSLIASRWQPAPAAVAEK</sequence>
<keyword evidence="8" id="KW-1185">Reference proteome</keyword>
<keyword evidence="3 6" id="KW-0812">Transmembrane</keyword>
<dbReference type="Pfam" id="PF13440">
    <property type="entry name" value="Polysacc_synt_3"/>
    <property type="match status" value="1"/>
</dbReference>
<evidence type="ECO:0000256" key="1">
    <source>
        <dbReference type="ARBA" id="ARBA00004651"/>
    </source>
</evidence>
<feature type="transmembrane region" description="Helical" evidence="6">
    <location>
        <begin position="364"/>
        <end position="387"/>
    </location>
</feature>
<accession>A0A841HEH8</accession>
<feature type="transmembrane region" description="Helical" evidence="6">
    <location>
        <begin position="77"/>
        <end position="100"/>
    </location>
</feature>
<evidence type="ECO:0000256" key="6">
    <source>
        <dbReference type="SAM" id="Phobius"/>
    </source>
</evidence>
<dbReference type="GO" id="GO:0005886">
    <property type="term" value="C:plasma membrane"/>
    <property type="evidence" value="ECO:0007669"/>
    <property type="project" value="UniProtKB-SubCell"/>
</dbReference>
<feature type="transmembrane region" description="Helical" evidence="6">
    <location>
        <begin position="39"/>
        <end position="57"/>
    </location>
</feature>
<dbReference type="Proteomes" id="UP000588068">
    <property type="component" value="Unassembled WGS sequence"/>
</dbReference>
<evidence type="ECO:0000256" key="4">
    <source>
        <dbReference type="ARBA" id="ARBA00022989"/>
    </source>
</evidence>
<keyword evidence="5 6" id="KW-0472">Membrane</keyword>
<dbReference type="InterPro" id="IPR050833">
    <property type="entry name" value="Poly_Biosynth_Transport"/>
</dbReference>
<dbReference type="PANTHER" id="PTHR30250:SF26">
    <property type="entry name" value="PSMA PROTEIN"/>
    <property type="match status" value="1"/>
</dbReference>
<feature type="transmembrane region" description="Helical" evidence="6">
    <location>
        <begin position="171"/>
        <end position="191"/>
    </location>
</feature>
<keyword evidence="4 6" id="KW-1133">Transmembrane helix</keyword>
<evidence type="ECO:0000256" key="5">
    <source>
        <dbReference type="ARBA" id="ARBA00023136"/>
    </source>
</evidence>
<dbReference type="PANTHER" id="PTHR30250">
    <property type="entry name" value="PST FAMILY PREDICTED COLANIC ACID TRANSPORTER"/>
    <property type="match status" value="1"/>
</dbReference>
<feature type="transmembrane region" description="Helical" evidence="6">
    <location>
        <begin position="330"/>
        <end position="357"/>
    </location>
</feature>
<feature type="transmembrane region" description="Helical" evidence="6">
    <location>
        <begin position="212"/>
        <end position="234"/>
    </location>
</feature>
<evidence type="ECO:0000313" key="7">
    <source>
        <dbReference type="EMBL" id="MBB6091257.1"/>
    </source>
</evidence>
<feature type="transmembrane region" description="Helical" evidence="6">
    <location>
        <begin position="148"/>
        <end position="165"/>
    </location>
</feature>
<evidence type="ECO:0000256" key="3">
    <source>
        <dbReference type="ARBA" id="ARBA00022692"/>
    </source>
</evidence>
<evidence type="ECO:0000256" key="2">
    <source>
        <dbReference type="ARBA" id="ARBA00022475"/>
    </source>
</evidence>